<dbReference type="STRING" id="460384.SAMN05216313_10543"/>
<evidence type="ECO:0000313" key="3">
    <source>
        <dbReference type="Proteomes" id="UP000198508"/>
    </source>
</evidence>
<reference evidence="3" key="1">
    <citation type="submission" date="2016-10" db="EMBL/GenBank/DDBJ databases">
        <authorList>
            <person name="Varghese N."/>
            <person name="Submissions S."/>
        </authorList>
    </citation>
    <scope>NUCLEOTIDE SEQUENCE [LARGE SCALE GENOMIC DNA]</scope>
    <source>
        <strain evidence="3">NLAE-zl-G277</strain>
    </source>
</reference>
<keyword evidence="3" id="KW-1185">Reference proteome</keyword>
<dbReference type="EMBL" id="FOIM01000005">
    <property type="protein sequence ID" value="SET35597.1"/>
    <property type="molecule type" value="Genomic_DNA"/>
</dbReference>
<sequence length="122" mass="13557">MSSVKNQTGMAEKEVENGSGQKLSGTVREFLERHPKEPVFMMTPGGYVYLVPEQIGNLLAGQAVSGSPCSWRECVQIKAEELLQQRVDSMNHADGTWYVLTRLYEPEAIPARTSEEGMVCHV</sequence>
<dbReference type="RefSeq" id="WP_021893331.1">
    <property type="nucleotide sequence ID" value="NZ_FOIM01000005.1"/>
</dbReference>
<gene>
    <name evidence="2" type="ORF">SAMN05216313_10543</name>
</gene>
<feature type="region of interest" description="Disordered" evidence="1">
    <location>
        <begin position="1"/>
        <end position="27"/>
    </location>
</feature>
<dbReference type="AlphaFoldDB" id="A0A1I0DT56"/>
<name>A0A1I0DT56_9FIRM</name>
<evidence type="ECO:0000256" key="1">
    <source>
        <dbReference type="SAM" id="MobiDB-lite"/>
    </source>
</evidence>
<dbReference type="Proteomes" id="UP000198508">
    <property type="component" value="Unassembled WGS sequence"/>
</dbReference>
<evidence type="ECO:0000313" key="2">
    <source>
        <dbReference type="EMBL" id="SET35597.1"/>
    </source>
</evidence>
<protein>
    <submittedName>
        <fullName evidence="2">Uncharacterized protein</fullName>
    </submittedName>
</protein>
<accession>A0A1I0DT56</accession>
<proteinExistence type="predicted"/>
<organism evidence="2 3">
    <name type="scientific">Enterocloster lavalensis</name>
    <dbReference type="NCBI Taxonomy" id="460384"/>
    <lineage>
        <taxon>Bacteria</taxon>
        <taxon>Bacillati</taxon>
        <taxon>Bacillota</taxon>
        <taxon>Clostridia</taxon>
        <taxon>Lachnospirales</taxon>
        <taxon>Lachnospiraceae</taxon>
        <taxon>Enterocloster</taxon>
    </lineage>
</organism>